<dbReference type="Proteomes" id="UP000887565">
    <property type="component" value="Unplaced"/>
</dbReference>
<evidence type="ECO:0000313" key="1">
    <source>
        <dbReference type="Proteomes" id="UP000887565"/>
    </source>
</evidence>
<organism evidence="1 2">
    <name type="scientific">Romanomermis culicivorax</name>
    <name type="common">Nematode worm</name>
    <dbReference type="NCBI Taxonomy" id="13658"/>
    <lineage>
        <taxon>Eukaryota</taxon>
        <taxon>Metazoa</taxon>
        <taxon>Ecdysozoa</taxon>
        <taxon>Nematoda</taxon>
        <taxon>Enoplea</taxon>
        <taxon>Dorylaimia</taxon>
        <taxon>Mermithida</taxon>
        <taxon>Mermithoidea</taxon>
        <taxon>Mermithidae</taxon>
        <taxon>Romanomermis</taxon>
    </lineage>
</organism>
<dbReference type="AlphaFoldDB" id="A0A915J9N6"/>
<proteinExistence type="predicted"/>
<accession>A0A915J9N6</accession>
<sequence>MLKAVNVKNFGTIFYSHSLMDSIKNNAFGSTLSVADFMPPPNGNVLPLHDPSLFGVHHPPPPASHHHILDGRQPQMSPIYAPAVSGVAHHHPHPQFFLNPHQSALPLQTNLSEWYVCQPMAAATAVTGHHAPQPVNHAVSNTLMMVQFYNGPTSNNKRKISVSLTFFGRNFYLIRILKD</sequence>
<reference evidence="2" key="1">
    <citation type="submission" date="2022-11" db="UniProtKB">
        <authorList>
            <consortium name="WormBaseParasite"/>
        </authorList>
    </citation>
    <scope>IDENTIFICATION</scope>
</reference>
<evidence type="ECO:0000313" key="2">
    <source>
        <dbReference type="WBParaSite" id="nRc.2.0.1.t22470-RA"/>
    </source>
</evidence>
<keyword evidence="1" id="KW-1185">Reference proteome</keyword>
<protein>
    <submittedName>
        <fullName evidence="2">Uncharacterized protein</fullName>
    </submittedName>
</protein>
<dbReference type="WBParaSite" id="nRc.2.0.1.t22470-RA">
    <property type="protein sequence ID" value="nRc.2.0.1.t22470-RA"/>
    <property type="gene ID" value="nRc.2.0.1.g22470"/>
</dbReference>
<name>A0A915J9N6_ROMCU</name>